<dbReference type="AlphaFoldDB" id="A0A2W7RUW7"/>
<evidence type="ECO:0008006" key="3">
    <source>
        <dbReference type="Google" id="ProtNLM"/>
    </source>
</evidence>
<comment type="caution">
    <text evidence="1">The sequence shown here is derived from an EMBL/GenBank/DDBJ whole genome shotgun (WGS) entry which is preliminary data.</text>
</comment>
<feature type="non-terminal residue" evidence="1">
    <location>
        <position position="59"/>
    </location>
</feature>
<dbReference type="STRING" id="121821.GCA_001870675_03177"/>
<reference evidence="1 2" key="1">
    <citation type="submission" date="2018-06" db="EMBL/GenBank/DDBJ databases">
        <title>Genomic Encyclopedia of Archaeal and Bacterial Type Strains, Phase II (KMG-II): from individual species to whole genera.</title>
        <authorList>
            <person name="Goeker M."/>
        </authorList>
    </citation>
    <scope>NUCLEOTIDE SEQUENCE [LARGE SCALE GENOMIC DNA]</scope>
    <source>
        <strain evidence="1 2">DSM 13087</strain>
    </source>
</reference>
<dbReference type="EMBL" id="QKZQ01000010">
    <property type="protein sequence ID" value="PZX41922.1"/>
    <property type="molecule type" value="Genomic_DNA"/>
</dbReference>
<organism evidence="1 2">
    <name type="scientific">Roseinatronobacter thiooxidans</name>
    <dbReference type="NCBI Taxonomy" id="121821"/>
    <lineage>
        <taxon>Bacteria</taxon>
        <taxon>Pseudomonadati</taxon>
        <taxon>Pseudomonadota</taxon>
        <taxon>Alphaproteobacteria</taxon>
        <taxon>Rhodobacterales</taxon>
        <taxon>Paracoccaceae</taxon>
        <taxon>Roseinatronobacter</taxon>
    </lineage>
</organism>
<evidence type="ECO:0000313" key="1">
    <source>
        <dbReference type="EMBL" id="PZX41922.1"/>
    </source>
</evidence>
<proteinExistence type="predicted"/>
<sequence>MDLYIGFDVSLASTAMCGLSEKGKLVKETSAPSKPEDLVKMLNALPGRVVAVGLEAGPL</sequence>
<accession>A0A2W7RUW7</accession>
<gene>
    <name evidence="1" type="ORF">LY56_02213</name>
</gene>
<name>A0A2W7RUW7_9RHOB</name>
<evidence type="ECO:0000313" key="2">
    <source>
        <dbReference type="Proteomes" id="UP000249364"/>
    </source>
</evidence>
<dbReference type="Proteomes" id="UP000249364">
    <property type="component" value="Unassembled WGS sequence"/>
</dbReference>
<protein>
    <recommendedName>
        <fullName evidence="3">Transposase</fullName>
    </recommendedName>
</protein>
<keyword evidence="2" id="KW-1185">Reference proteome</keyword>